<evidence type="ECO:0000256" key="3">
    <source>
        <dbReference type="ARBA" id="ARBA00022434"/>
    </source>
</evidence>
<evidence type="ECO:0000259" key="10">
    <source>
        <dbReference type="PROSITE" id="PS50905"/>
    </source>
</evidence>
<evidence type="ECO:0000256" key="2">
    <source>
        <dbReference type="ARBA" id="ARBA00011637"/>
    </source>
</evidence>
<dbReference type="PANTHER" id="PTHR30295:SF0">
    <property type="entry name" value="BACTERIOFERRITIN"/>
    <property type="match status" value="1"/>
</dbReference>
<dbReference type="PANTHER" id="PTHR30295">
    <property type="entry name" value="BACTERIOFERRITIN"/>
    <property type="match status" value="1"/>
</dbReference>
<evidence type="ECO:0000256" key="8">
    <source>
        <dbReference type="ARBA" id="ARBA00047990"/>
    </source>
</evidence>
<dbReference type="Pfam" id="PF00210">
    <property type="entry name" value="Ferritin"/>
    <property type="match status" value="1"/>
</dbReference>
<dbReference type="InterPro" id="IPR009078">
    <property type="entry name" value="Ferritin-like_SF"/>
</dbReference>
<dbReference type="PRINTS" id="PR00601">
    <property type="entry name" value="BACFERRITIN"/>
</dbReference>
<evidence type="ECO:0000256" key="5">
    <source>
        <dbReference type="ARBA" id="ARBA00022723"/>
    </source>
</evidence>
<dbReference type="Proteomes" id="UP001501231">
    <property type="component" value="Unassembled WGS sequence"/>
</dbReference>
<evidence type="ECO:0000313" key="12">
    <source>
        <dbReference type="Proteomes" id="UP001501231"/>
    </source>
</evidence>
<evidence type="ECO:0000256" key="1">
    <source>
        <dbReference type="ARBA" id="ARBA00001970"/>
    </source>
</evidence>
<gene>
    <name evidence="11" type="primary">bfrA</name>
    <name evidence="11" type="ORF">GCM10010191_82400</name>
</gene>
<dbReference type="NCBIfam" id="TIGR00754">
    <property type="entry name" value="bfr"/>
    <property type="match status" value="1"/>
</dbReference>
<dbReference type="PIRSF" id="PIRSF002560">
    <property type="entry name" value="Bacterioferritin"/>
    <property type="match status" value="1"/>
</dbReference>
<comment type="cofactor">
    <cofactor evidence="1">
        <name>heme b</name>
        <dbReference type="ChEBI" id="CHEBI:60344"/>
    </cofactor>
</comment>
<evidence type="ECO:0000256" key="9">
    <source>
        <dbReference type="PIRNR" id="PIRNR002560"/>
    </source>
</evidence>
<evidence type="ECO:0000313" key="11">
    <source>
        <dbReference type="EMBL" id="GAA2451710.1"/>
    </source>
</evidence>
<organism evidence="11 12">
    <name type="scientific">Actinomadura vinacea</name>
    <dbReference type="NCBI Taxonomy" id="115336"/>
    <lineage>
        <taxon>Bacteria</taxon>
        <taxon>Bacillati</taxon>
        <taxon>Actinomycetota</taxon>
        <taxon>Actinomycetes</taxon>
        <taxon>Streptosporangiales</taxon>
        <taxon>Thermomonosporaceae</taxon>
        <taxon>Actinomadura</taxon>
    </lineage>
</organism>
<keyword evidence="6 9" id="KW-0408">Iron</keyword>
<evidence type="ECO:0000256" key="6">
    <source>
        <dbReference type="ARBA" id="ARBA00023004"/>
    </source>
</evidence>
<proteinExistence type="inferred from homology"/>
<reference evidence="11 12" key="1">
    <citation type="journal article" date="2019" name="Int. J. Syst. Evol. Microbiol.">
        <title>The Global Catalogue of Microorganisms (GCM) 10K type strain sequencing project: providing services to taxonomists for standard genome sequencing and annotation.</title>
        <authorList>
            <consortium name="The Broad Institute Genomics Platform"/>
            <consortium name="The Broad Institute Genome Sequencing Center for Infectious Disease"/>
            <person name="Wu L."/>
            <person name="Ma J."/>
        </authorList>
    </citation>
    <scope>NUCLEOTIDE SEQUENCE [LARGE SCALE GENOMIC DNA]</scope>
    <source>
        <strain evidence="11 12">JCM 3325</strain>
    </source>
</reference>
<keyword evidence="3 9" id="KW-0409">Iron storage</keyword>
<comment type="function">
    <text evidence="9">Iron-storage protein, whose ferroxidase center binds Fe(2+), oxidizes it using dioxygen to Fe(3+), and participates in the subsequent Fe(3+) oxide mineral core formation within the central cavity of the BFR protein shell.</text>
</comment>
<evidence type="ECO:0000256" key="4">
    <source>
        <dbReference type="ARBA" id="ARBA00022617"/>
    </source>
</evidence>
<keyword evidence="12" id="KW-1185">Reference proteome</keyword>
<dbReference type="SUPFAM" id="SSF47240">
    <property type="entry name" value="Ferritin-like"/>
    <property type="match status" value="1"/>
</dbReference>
<protein>
    <recommendedName>
        <fullName evidence="9">Bacterioferritin</fullName>
        <ecNumber evidence="9">1.16.3.1</ecNumber>
    </recommendedName>
</protein>
<dbReference type="InterPro" id="IPR008331">
    <property type="entry name" value="Ferritin_DPS_dom"/>
</dbReference>
<dbReference type="CDD" id="cd00907">
    <property type="entry name" value="Bacterioferritin"/>
    <property type="match status" value="1"/>
</dbReference>
<dbReference type="EC" id="1.16.3.1" evidence="9"/>
<feature type="domain" description="Ferritin-like diiron" evidence="10">
    <location>
        <begin position="7"/>
        <end position="151"/>
    </location>
</feature>
<comment type="caution">
    <text evidence="11">The sequence shown here is derived from an EMBL/GenBank/DDBJ whole genome shotgun (WGS) entry which is preliminary data.</text>
</comment>
<dbReference type="Gene3D" id="1.20.1260.10">
    <property type="match status" value="1"/>
</dbReference>
<keyword evidence="5 9" id="KW-0479">Metal-binding</keyword>
<comment type="subunit">
    <text evidence="2">Homooligomer of 24 subunits, arranged as 12 dimers, that are packed together to form an approximately spherical molecule with a central cavity, in which large amounts of iron can be deposited.</text>
</comment>
<dbReference type="InterPro" id="IPR002024">
    <property type="entry name" value="Bacterioferritin"/>
</dbReference>
<dbReference type="InterPro" id="IPR009040">
    <property type="entry name" value="Ferritin-like_diiron"/>
</dbReference>
<dbReference type="EMBL" id="BAAARW010000038">
    <property type="protein sequence ID" value="GAA2451710.1"/>
    <property type="molecule type" value="Genomic_DNA"/>
</dbReference>
<comment type="catalytic activity">
    <reaction evidence="7">
        <text>Fe(2+)(in) = Fe(2+)(out)</text>
        <dbReference type="Rhea" id="RHEA:28486"/>
        <dbReference type="ChEBI" id="CHEBI:29033"/>
    </reaction>
</comment>
<comment type="similarity">
    <text evidence="9">Belongs to the bacterioferritin family.</text>
</comment>
<sequence length="171" mass="19575">MEAWGFMEGDKDIIGLLNEQLTAELTAINQYFLHAKMQENWGFTRLARHTREESIDEMRHAERLTDRILFLEGLPNYQKIGTLRIGQTVVEQLKADLQVELEAVARLRPGIELMRSRGDVTSARIFEDILADEEEHIDYLETELGLVESLGEQNYLQRLTDAPGEGMSSPN</sequence>
<keyword evidence="4" id="KW-0349">Heme</keyword>
<dbReference type="PROSITE" id="PS50905">
    <property type="entry name" value="FERRITIN_LIKE"/>
    <property type="match status" value="1"/>
</dbReference>
<comment type="catalytic activity">
    <reaction evidence="8 9">
        <text>4 Fe(2+) + O2 + 4 H(+) = 4 Fe(3+) + 2 H2O</text>
        <dbReference type="Rhea" id="RHEA:11148"/>
        <dbReference type="ChEBI" id="CHEBI:15377"/>
        <dbReference type="ChEBI" id="CHEBI:15378"/>
        <dbReference type="ChEBI" id="CHEBI:15379"/>
        <dbReference type="ChEBI" id="CHEBI:29033"/>
        <dbReference type="ChEBI" id="CHEBI:29034"/>
        <dbReference type="EC" id="1.16.3.1"/>
    </reaction>
</comment>
<dbReference type="InterPro" id="IPR012347">
    <property type="entry name" value="Ferritin-like"/>
</dbReference>
<name>A0ABN3KB71_9ACTN</name>
<accession>A0ABN3KB71</accession>
<evidence type="ECO:0000256" key="7">
    <source>
        <dbReference type="ARBA" id="ARBA00036243"/>
    </source>
</evidence>